<dbReference type="Pfam" id="PF02653">
    <property type="entry name" value="BPD_transp_2"/>
    <property type="match status" value="1"/>
</dbReference>
<comment type="caution">
    <text evidence="10">The sequence shown here is derived from an EMBL/GenBank/DDBJ whole genome shotgun (WGS) entry which is preliminary data.</text>
</comment>
<feature type="transmembrane region" description="Helical" evidence="9">
    <location>
        <begin position="87"/>
        <end position="110"/>
    </location>
</feature>
<evidence type="ECO:0000256" key="2">
    <source>
        <dbReference type="ARBA" id="ARBA00007942"/>
    </source>
</evidence>
<evidence type="ECO:0000256" key="5">
    <source>
        <dbReference type="ARBA" id="ARBA00022519"/>
    </source>
</evidence>
<keyword evidence="6 9" id="KW-0812">Transmembrane</keyword>
<gene>
    <name evidence="10" type="ORF">IAA31_07120</name>
</gene>
<dbReference type="CDD" id="cd06579">
    <property type="entry name" value="TM_PBP1_transp_AraH_like"/>
    <property type="match status" value="1"/>
</dbReference>
<name>A0A9E2KNM0_9GAMM</name>
<evidence type="ECO:0000256" key="9">
    <source>
        <dbReference type="SAM" id="Phobius"/>
    </source>
</evidence>
<feature type="transmembrane region" description="Helical" evidence="9">
    <location>
        <begin position="159"/>
        <end position="187"/>
    </location>
</feature>
<dbReference type="Proteomes" id="UP000824150">
    <property type="component" value="Unassembled WGS sequence"/>
</dbReference>
<keyword evidence="4" id="KW-1003">Cell membrane</keyword>
<evidence type="ECO:0000256" key="8">
    <source>
        <dbReference type="ARBA" id="ARBA00023136"/>
    </source>
</evidence>
<dbReference type="InterPro" id="IPR001851">
    <property type="entry name" value="ABC_transp_permease"/>
</dbReference>
<reference evidence="10" key="2">
    <citation type="submission" date="2021-04" db="EMBL/GenBank/DDBJ databases">
        <authorList>
            <person name="Gilroy R."/>
        </authorList>
    </citation>
    <scope>NUCLEOTIDE SEQUENCE</scope>
    <source>
        <strain evidence="10">687</strain>
    </source>
</reference>
<accession>A0A9E2KNM0</accession>
<dbReference type="PANTHER" id="PTHR32196:SF21">
    <property type="entry name" value="ABC TRANSPORTER PERMEASE PROTEIN YPHD-RELATED"/>
    <property type="match status" value="1"/>
</dbReference>
<evidence type="ECO:0000313" key="10">
    <source>
        <dbReference type="EMBL" id="MBU3827244.1"/>
    </source>
</evidence>
<dbReference type="GO" id="GO:0005886">
    <property type="term" value="C:plasma membrane"/>
    <property type="evidence" value="ECO:0007669"/>
    <property type="project" value="UniProtKB-SubCell"/>
</dbReference>
<keyword evidence="7 9" id="KW-1133">Transmembrane helix</keyword>
<proteinExistence type="inferred from homology"/>
<keyword evidence="5" id="KW-0997">Cell inner membrane</keyword>
<feature type="transmembrane region" description="Helical" evidence="9">
    <location>
        <begin position="219"/>
        <end position="241"/>
    </location>
</feature>
<keyword evidence="8 9" id="KW-0472">Membrane</keyword>
<dbReference type="AlphaFoldDB" id="A0A9E2KNM0"/>
<dbReference type="GO" id="GO:0022857">
    <property type="term" value="F:transmembrane transporter activity"/>
    <property type="evidence" value="ECO:0007669"/>
    <property type="project" value="InterPro"/>
</dbReference>
<evidence type="ECO:0000256" key="3">
    <source>
        <dbReference type="ARBA" id="ARBA00022448"/>
    </source>
</evidence>
<comment type="similarity">
    <text evidence="2">Belongs to the binding-protein-dependent transport system permease family. AraH/RbsC subfamily.</text>
</comment>
<feature type="transmembrane region" description="Helical" evidence="9">
    <location>
        <begin position="9"/>
        <end position="27"/>
    </location>
</feature>
<organism evidence="10 11">
    <name type="scientific">Candidatus Anaerobiospirillum merdipullorum</name>
    <dbReference type="NCBI Taxonomy" id="2838450"/>
    <lineage>
        <taxon>Bacteria</taxon>
        <taxon>Pseudomonadati</taxon>
        <taxon>Pseudomonadota</taxon>
        <taxon>Gammaproteobacteria</taxon>
        <taxon>Aeromonadales</taxon>
        <taxon>Succinivibrionaceae</taxon>
        <taxon>Anaerobiospirillum</taxon>
    </lineage>
</organism>
<evidence type="ECO:0000313" key="11">
    <source>
        <dbReference type="Proteomes" id="UP000824150"/>
    </source>
</evidence>
<keyword evidence="3" id="KW-0813">Transport</keyword>
<dbReference type="PANTHER" id="PTHR32196">
    <property type="entry name" value="ABC TRANSPORTER PERMEASE PROTEIN YPHD-RELATED-RELATED"/>
    <property type="match status" value="1"/>
</dbReference>
<evidence type="ECO:0000256" key="4">
    <source>
        <dbReference type="ARBA" id="ARBA00022475"/>
    </source>
</evidence>
<sequence>MYLLKARTFIALLAVVLFFSFMVNNYFTVSNLLIMTQHVAITGLIAIGMTLVILTAGIDLSVGSVVGLGGMIAGLLISQGLPVGDSIIFFNIVEVCLIVMVFGGLVGLLNGIIITKFMVAPFICTLGMLYVGRGSSLLVNNGSTFPNLTGFEELGNTGFAFLGSGTVLGVYLPIWIMVIVTIIAVYITTKTPLGRYIYAIGCNENGARLAGVPVIKTKLFVYIFSGVCSAIVGLILASQLLTSHPMTGNMFEMDAIGATALGGTSLAGGRGKVLGSIIGAFVIVFLADGMVMMGVSNFWQMVIKGIVIIAAVIIDQMQENLQHKVVLMSRTAEATAATAK</sequence>
<evidence type="ECO:0000256" key="7">
    <source>
        <dbReference type="ARBA" id="ARBA00022989"/>
    </source>
</evidence>
<feature type="transmembrane region" description="Helical" evidence="9">
    <location>
        <begin position="61"/>
        <end position="81"/>
    </location>
</feature>
<dbReference type="EMBL" id="JAHLFG010000077">
    <property type="protein sequence ID" value="MBU3827244.1"/>
    <property type="molecule type" value="Genomic_DNA"/>
</dbReference>
<feature type="transmembrane region" description="Helical" evidence="9">
    <location>
        <begin position="117"/>
        <end position="139"/>
    </location>
</feature>
<reference evidence="10" key="1">
    <citation type="journal article" date="2021" name="PeerJ">
        <title>Extensive microbial diversity within the chicken gut microbiome revealed by metagenomics and culture.</title>
        <authorList>
            <person name="Gilroy R."/>
            <person name="Ravi A."/>
            <person name="Getino M."/>
            <person name="Pursley I."/>
            <person name="Horton D.L."/>
            <person name="Alikhan N.F."/>
            <person name="Baker D."/>
            <person name="Gharbi K."/>
            <person name="Hall N."/>
            <person name="Watson M."/>
            <person name="Adriaenssens E.M."/>
            <person name="Foster-Nyarko E."/>
            <person name="Jarju S."/>
            <person name="Secka A."/>
            <person name="Antonio M."/>
            <person name="Oren A."/>
            <person name="Chaudhuri R.R."/>
            <person name="La Ragione R."/>
            <person name="Hildebrand F."/>
            <person name="Pallen M.J."/>
        </authorList>
    </citation>
    <scope>NUCLEOTIDE SEQUENCE</scope>
    <source>
        <strain evidence="10">687</strain>
    </source>
</reference>
<protein>
    <submittedName>
        <fullName evidence="10">ABC transporter permease</fullName>
    </submittedName>
</protein>
<feature type="transmembrane region" description="Helical" evidence="9">
    <location>
        <begin position="273"/>
        <end position="295"/>
    </location>
</feature>
<evidence type="ECO:0000256" key="1">
    <source>
        <dbReference type="ARBA" id="ARBA00004429"/>
    </source>
</evidence>
<feature type="transmembrane region" description="Helical" evidence="9">
    <location>
        <begin position="33"/>
        <end position="54"/>
    </location>
</feature>
<evidence type="ECO:0000256" key="6">
    <source>
        <dbReference type="ARBA" id="ARBA00022692"/>
    </source>
</evidence>
<comment type="subcellular location">
    <subcellularLocation>
        <location evidence="1">Cell inner membrane</location>
        <topology evidence="1">Multi-pass membrane protein</topology>
    </subcellularLocation>
</comment>